<keyword evidence="2" id="KW-1185">Reference proteome</keyword>
<reference evidence="1 2" key="1">
    <citation type="submission" date="2021-11" db="EMBL/GenBank/DDBJ databases">
        <title>Aliifidinibius sp. nov., a new bacterium isolated from saline soil.</title>
        <authorList>
            <person name="Galisteo C."/>
            <person name="De La Haba R."/>
            <person name="Sanchez-Porro C."/>
            <person name="Ventosa A."/>
        </authorList>
    </citation>
    <scope>NUCLEOTIDE SEQUENCE [LARGE SCALE GENOMIC DNA]</scope>
    <source>
        <strain evidence="1 2">KACC 190600</strain>
    </source>
</reference>
<gene>
    <name evidence="1" type="ORF">LQ318_11150</name>
</gene>
<organism evidence="1 2">
    <name type="scientific">Fodinibius salicampi</name>
    <dbReference type="NCBI Taxonomy" id="1920655"/>
    <lineage>
        <taxon>Bacteria</taxon>
        <taxon>Pseudomonadati</taxon>
        <taxon>Balneolota</taxon>
        <taxon>Balneolia</taxon>
        <taxon>Balneolales</taxon>
        <taxon>Balneolaceae</taxon>
        <taxon>Fodinibius</taxon>
    </lineage>
</organism>
<evidence type="ECO:0000313" key="1">
    <source>
        <dbReference type="EMBL" id="MCW9713460.1"/>
    </source>
</evidence>
<comment type="caution">
    <text evidence="1">The sequence shown here is derived from an EMBL/GenBank/DDBJ whole genome shotgun (WGS) entry which is preliminary data.</text>
</comment>
<sequence>MIFGCASSDPKLTDSYPNLTELQQPEDTPHQEGKVYIDSLKQITIEKENALLISGKLADGCTHLRTVSHQETKDNSLHLQVTAWRHTDKMCTQALVPFSYIYQELSNSQIIHYSDILINGKKYSI</sequence>
<dbReference type="Proteomes" id="UP001207337">
    <property type="component" value="Unassembled WGS sequence"/>
</dbReference>
<dbReference type="EMBL" id="JAJNDC010000003">
    <property type="protein sequence ID" value="MCW9713460.1"/>
    <property type="molecule type" value="Genomic_DNA"/>
</dbReference>
<proteinExistence type="predicted"/>
<evidence type="ECO:0000313" key="2">
    <source>
        <dbReference type="Proteomes" id="UP001207337"/>
    </source>
</evidence>
<protein>
    <submittedName>
        <fullName evidence="1">Uncharacterized protein</fullName>
    </submittedName>
</protein>
<name>A0ABT3Q022_9BACT</name>
<accession>A0ABT3Q022</accession>
<dbReference type="RefSeq" id="WP_345694285.1">
    <property type="nucleotide sequence ID" value="NZ_BAABRS010000003.1"/>
</dbReference>